<reference evidence="1" key="1">
    <citation type="journal article" date="2020" name="Nat. Commun.">
        <title>Large-scale genome sequencing of mycorrhizal fungi provides insights into the early evolution of symbiotic traits.</title>
        <authorList>
            <person name="Miyauchi S."/>
            <person name="Kiss E."/>
            <person name="Kuo A."/>
            <person name="Drula E."/>
            <person name="Kohler A."/>
            <person name="Sanchez-Garcia M."/>
            <person name="Morin E."/>
            <person name="Andreopoulos B."/>
            <person name="Barry K.W."/>
            <person name="Bonito G."/>
            <person name="Buee M."/>
            <person name="Carver A."/>
            <person name="Chen C."/>
            <person name="Cichocki N."/>
            <person name="Clum A."/>
            <person name="Culley D."/>
            <person name="Crous P.W."/>
            <person name="Fauchery L."/>
            <person name="Girlanda M."/>
            <person name="Hayes R.D."/>
            <person name="Keri Z."/>
            <person name="LaButti K."/>
            <person name="Lipzen A."/>
            <person name="Lombard V."/>
            <person name="Magnuson J."/>
            <person name="Maillard F."/>
            <person name="Murat C."/>
            <person name="Nolan M."/>
            <person name="Ohm R.A."/>
            <person name="Pangilinan J."/>
            <person name="Pereira M.F."/>
            <person name="Perotto S."/>
            <person name="Peter M."/>
            <person name="Pfister S."/>
            <person name="Riley R."/>
            <person name="Sitrit Y."/>
            <person name="Stielow J.B."/>
            <person name="Szollosi G."/>
            <person name="Zifcakova L."/>
            <person name="Stursova M."/>
            <person name="Spatafora J.W."/>
            <person name="Tedersoo L."/>
            <person name="Vaario L.M."/>
            <person name="Yamada A."/>
            <person name="Yan M."/>
            <person name="Wang P."/>
            <person name="Xu J."/>
            <person name="Bruns T."/>
            <person name="Baldrian P."/>
            <person name="Vilgalys R."/>
            <person name="Dunand C."/>
            <person name="Henrissat B."/>
            <person name="Grigoriev I.V."/>
            <person name="Hibbett D."/>
            <person name="Nagy L.G."/>
            <person name="Martin F.M."/>
        </authorList>
    </citation>
    <scope>NUCLEOTIDE SEQUENCE</scope>
    <source>
        <strain evidence="1">UP504</strain>
    </source>
</reference>
<protein>
    <submittedName>
        <fullName evidence="1">Uncharacterized protein</fullName>
    </submittedName>
</protein>
<evidence type="ECO:0000313" key="1">
    <source>
        <dbReference type="EMBL" id="KAF9504029.1"/>
    </source>
</evidence>
<name>A0A9P6AF48_9AGAM</name>
<dbReference type="Proteomes" id="UP000886523">
    <property type="component" value="Unassembled WGS sequence"/>
</dbReference>
<dbReference type="EMBL" id="MU129272">
    <property type="protein sequence ID" value="KAF9504029.1"/>
    <property type="molecule type" value="Genomic_DNA"/>
</dbReference>
<dbReference type="OrthoDB" id="3264182at2759"/>
<accession>A0A9P6AF48</accession>
<dbReference type="AlphaFoldDB" id="A0A9P6AF48"/>
<sequence length="168" mass="19471">YLTLEFQRKYRVPHHPNHTWWGQECILSAESITFIYELLVTDSTLYLDEIQAKFSLVHGINVSLSTIKCTLNQMCISHKHISKEASEWNDLLHAAFVNEVARLVPNSDMLLCVDESLKDDCTMAQWWGYSHLGTECIVHQPFIHGRQYQSSQSWGWMATSHLTFLKAE</sequence>
<evidence type="ECO:0000313" key="2">
    <source>
        <dbReference type="Proteomes" id="UP000886523"/>
    </source>
</evidence>
<gene>
    <name evidence="1" type="ORF">BS47DRAFT_1308895</name>
</gene>
<comment type="caution">
    <text evidence="1">The sequence shown here is derived from an EMBL/GenBank/DDBJ whole genome shotgun (WGS) entry which is preliminary data.</text>
</comment>
<keyword evidence="2" id="KW-1185">Reference proteome</keyword>
<organism evidence="1 2">
    <name type="scientific">Hydnum rufescens UP504</name>
    <dbReference type="NCBI Taxonomy" id="1448309"/>
    <lineage>
        <taxon>Eukaryota</taxon>
        <taxon>Fungi</taxon>
        <taxon>Dikarya</taxon>
        <taxon>Basidiomycota</taxon>
        <taxon>Agaricomycotina</taxon>
        <taxon>Agaricomycetes</taxon>
        <taxon>Cantharellales</taxon>
        <taxon>Hydnaceae</taxon>
        <taxon>Hydnum</taxon>
    </lineage>
</organism>
<feature type="non-terminal residue" evidence="1">
    <location>
        <position position="1"/>
    </location>
</feature>
<proteinExistence type="predicted"/>